<feature type="signal peptide" evidence="1">
    <location>
        <begin position="1"/>
        <end position="23"/>
    </location>
</feature>
<dbReference type="AlphaFoldDB" id="A0AAI9MVL6"/>
<organism evidence="2">
    <name type="scientific">Providencia stuartii</name>
    <dbReference type="NCBI Taxonomy" id="588"/>
    <lineage>
        <taxon>Bacteria</taxon>
        <taxon>Pseudomonadati</taxon>
        <taxon>Pseudomonadota</taxon>
        <taxon>Gammaproteobacteria</taxon>
        <taxon>Enterobacterales</taxon>
        <taxon>Morganellaceae</taxon>
        <taxon>Providencia</taxon>
    </lineage>
</organism>
<accession>A0AAI9MVL6</accession>
<name>A0AAI9MVL6_PROST</name>
<reference evidence="2" key="1">
    <citation type="submission" date="2024-02" db="EMBL/GenBank/DDBJ databases">
        <authorList>
            <consortium name="Clinical and Environmental Microbiology Branch: Whole genome sequencing antimicrobial resistance pathogens in the healthcare setting"/>
        </authorList>
    </citation>
    <scope>NUCLEOTIDE SEQUENCE</scope>
    <source>
        <strain evidence="2">2020GO-00142</strain>
    </source>
</reference>
<sequence>MKHQRRWLLLVILSCVVSNWTQAATPVANTPAEETYYEQPRQGWIKVNAALFSAPCNLAMNTDVILTECGAGVIFHKNDIPDSSVKTPVKLQFYDVLQGQKFKRSAAQLTHGNNKIPLPILNENQHILRLEVSYE</sequence>
<feature type="chain" id="PRO_5043281361" evidence="1">
    <location>
        <begin position="24"/>
        <end position="135"/>
    </location>
</feature>
<keyword evidence="1" id="KW-0732">Signal</keyword>
<gene>
    <name evidence="2" type="ORF">JRA39_001227</name>
</gene>
<protein>
    <submittedName>
        <fullName evidence="2">Fimbrial protein</fullName>
    </submittedName>
</protein>
<proteinExistence type="predicted"/>
<evidence type="ECO:0000256" key="1">
    <source>
        <dbReference type="SAM" id="SignalP"/>
    </source>
</evidence>
<comment type="caution">
    <text evidence="2">The sequence shown here is derived from an EMBL/GenBank/DDBJ whole genome shotgun (WGS) entry which is preliminary data.</text>
</comment>
<dbReference type="EMBL" id="AAZDVE040000006">
    <property type="protein sequence ID" value="EMP9432210.1"/>
    <property type="molecule type" value="Genomic_DNA"/>
</dbReference>
<evidence type="ECO:0000313" key="2">
    <source>
        <dbReference type="EMBL" id="EMP9432210.1"/>
    </source>
</evidence>
<dbReference type="RefSeq" id="WP_272690387.1">
    <property type="nucleotide sequence ID" value="NZ_CP119540.1"/>
</dbReference>